<proteinExistence type="predicted"/>
<dbReference type="RefSeq" id="WP_379559954.1">
    <property type="nucleotide sequence ID" value="NZ_CP085256.1"/>
</dbReference>
<organism evidence="1 2">
    <name type="scientific">Oceanobacillus kapialis</name>
    <dbReference type="NCBI Taxonomy" id="481353"/>
    <lineage>
        <taxon>Bacteria</taxon>
        <taxon>Bacillati</taxon>
        <taxon>Bacillota</taxon>
        <taxon>Bacilli</taxon>
        <taxon>Bacillales</taxon>
        <taxon>Bacillaceae</taxon>
        <taxon>Oceanobacillus</taxon>
    </lineage>
</organism>
<dbReference type="InterPro" id="IPR026988">
    <property type="entry name" value="YaaC-like"/>
</dbReference>
<evidence type="ECO:0000313" key="1">
    <source>
        <dbReference type="EMBL" id="MFD2627325.1"/>
    </source>
</evidence>
<name>A0ABW5PW01_9BACI</name>
<comment type="caution">
    <text evidence="1">The sequence shown here is derived from an EMBL/GenBank/DDBJ whole genome shotgun (WGS) entry which is preliminary data.</text>
</comment>
<protein>
    <submittedName>
        <fullName evidence="1">YaaC family protein</fullName>
    </submittedName>
</protein>
<dbReference type="Pfam" id="PF14175">
    <property type="entry name" value="YaaC"/>
    <property type="match status" value="1"/>
</dbReference>
<dbReference type="EMBL" id="JBHUMX010000002">
    <property type="protein sequence ID" value="MFD2627325.1"/>
    <property type="molecule type" value="Genomic_DNA"/>
</dbReference>
<evidence type="ECO:0000313" key="2">
    <source>
        <dbReference type="Proteomes" id="UP001597451"/>
    </source>
</evidence>
<dbReference type="Proteomes" id="UP001597451">
    <property type="component" value="Unassembled WGS sequence"/>
</dbReference>
<accession>A0ABW5PW01</accession>
<gene>
    <name evidence="1" type="ORF">ACFSUN_00805</name>
</gene>
<reference evidence="2" key="1">
    <citation type="journal article" date="2019" name="Int. J. Syst. Evol. Microbiol.">
        <title>The Global Catalogue of Microorganisms (GCM) 10K type strain sequencing project: providing services to taxonomists for standard genome sequencing and annotation.</title>
        <authorList>
            <consortium name="The Broad Institute Genomics Platform"/>
            <consortium name="The Broad Institute Genome Sequencing Center for Infectious Disease"/>
            <person name="Wu L."/>
            <person name="Ma J."/>
        </authorList>
    </citation>
    <scope>NUCLEOTIDE SEQUENCE [LARGE SCALE GENOMIC DNA]</scope>
    <source>
        <strain evidence="2">TISTR 1858</strain>
    </source>
</reference>
<keyword evidence="2" id="KW-1185">Reference proteome</keyword>
<sequence>MQEIEVFYTYLMSQQTAQHYLLNCYKEIDGIDAEKKSYENCTTFMSYLEHGKLFYKSGDNASPILQPVLYFYGMAHLIKACLLTVRPDYPESTSLLAHGVTARKRKKKDYSFLNDEIKLQHNGLFPYFSEHLFQIKRYPFEKITMKQLLSLIPEMKHIFHFNGDEGLYRVGKKNGTWLEFPHAILDDYHTTKDSFLKKITPYIPEIKHVEVDNAYIRVELIQQLRDIKGPFYTDTSQTSIYFPASKEVYLPFSEVMIHYLLLYNLSMLCRYETEWWGDLFTSKPEVDYPFITQFLKESAAKVPFLLGLELYKKRGGGFFG</sequence>